<dbReference type="PANTHER" id="PTHR33057:SF70">
    <property type="entry name" value="TRANSCRIPTION REPRESSOR-RELATED"/>
    <property type="match status" value="1"/>
</dbReference>
<sequence>MSHGVAARKRFGGVGFALGCGCKDPKAVAVAVAVAASSPRSGTEASTATTATSRRARTHPSGSGSTGTLTVPSASSSSFLWEDAEADGDEVEFKRPSSATTPSFSGLLRELRELEQSVKSSCARKSPERNHSSPPPPPPLPPQLPPRPLQRRVDKAGSIKEGHGDFSPPSPPPPPPPPPPPLQSRPPQRRAVRGDDKPSVQEGHGDFSPPRPQPASLTQQHRRARSVDKVNGQEGDPRFTPLPPRPLPPPPPLEPLPRAKTEEEDAGSKKKIEDIPKRASTPPKHRKARSCDATTGANNSYRLDGSVAVVKQSEDPLGDFRRSMLNMIVENGIVAGDELRELLRRFLALNAPRHHDAILRAFAEIWDEVFAAPETLPREQHACRQTAAAPRQRTPPRRRPQPPPAWRV</sequence>
<dbReference type="GO" id="GO:0005634">
    <property type="term" value="C:nucleus"/>
    <property type="evidence" value="ECO:0007669"/>
    <property type="project" value="UniProtKB-SubCell"/>
</dbReference>
<evidence type="ECO:0000256" key="5">
    <source>
        <dbReference type="ARBA" id="ARBA00023242"/>
    </source>
</evidence>
<protein>
    <recommendedName>
        <fullName evidence="6">Transcription repressor</fullName>
    </recommendedName>
    <alternativeName>
        <fullName evidence="6">Ovate family protein</fullName>
    </alternativeName>
</protein>
<dbReference type="InterPro" id="IPR038933">
    <property type="entry name" value="Ovate"/>
</dbReference>
<dbReference type="PROSITE" id="PS51754">
    <property type="entry name" value="OVATE"/>
    <property type="match status" value="1"/>
</dbReference>
<keyword evidence="10" id="KW-1185">Reference proteome</keyword>
<dbReference type="InterPro" id="IPR006458">
    <property type="entry name" value="Ovate_C"/>
</dbReference>
<keyword evidence="5 6" id="KW-0539">Nucleus</keyword>
<feature type="compositionally biased region" description="Pro residues" evidence="7">
    <location>
        <begin position="240"/>
        <end position="255"/>
    </location>
</feature>
<gene>
    <name evidence="9" type="ORF">QYE76_045761</name>
</gene>
<name>A0AAD8TN78_LOLMU</name>
<dbReference type="PANTHER" id="PTHR33057">
    <property type="entry name" value="TRANSCRIPTION REPRESSOR OFP7-RELATED"/>
    <property type="match status" value="1"/>
</dbReference>
<evidence type="ECO:0000313" key="10">
    <source>
        <dbReference type="Proteomes" id="UP001231189"/>
    </source>
</evidence>
<feature type="region of interest" description="Disordered" evidence="7">
    <location>
        <begin position="376"/>
        <end position="408"/>
    </location>
</feature>
<dbReference type="AlphaFoldDB" id="A0AAD8TN78"/>
<comment type="function">
    <text evidence="6">Transcriptional repressor that regulates multiple aspects of plant growth and development.</text>
</comment>
<keyword evidence="2 6" id="KW-0678">Repressor</keyword>
<dbReference type="EMBL" id="JAUUTY010000002">
    <property type="protein sequence ID" value="KAK1684913.1"/>
    <property type="molecule type" value="Genomic_DNA"/>
</dbReference>
<feature type="compositionally biased region" description="Polar residues" evidence="7">
    <location>
        <begin position="60"/>
        <end position="79"/>
    </location>
</feature>
<feature type="compositionally biased region" description="Pro residues" evidence="7">
    <location>
        <begin position="133"/>
        <end position="148"/>
    </location>
</feature>
<feature type="compositionally biased region" description="Basic and acidic residues" evidence="7">
    <location>
        <begin position="192"/>
        <end position="205"/>
    </location>
</feature>
<evidence type="ECO:0000256" key="3">
    <source>
        <dbReference type="ARBA" id="ARBA00023015"/>
    </source>
</evidence>
<comment type="caution">
    <text evidence="9">The sequence shown here is derived from an EMBL/GenBank/DDBJ whole genome shotgun (WGS) entry which is preliminary data.</text>
</comment>
<dbReference type="GO" id="GO:0045892">
    <property type="term" value="P:negative regulation of DNA-templated transcription"/>
    <property type="evidence" value="ECO:0007669"/>
    <property type="project" value="UniProtKB-UniRule"/>
</dbReference>
<feature type="domain" description="OVATE" evidence="8">
    <location>
        <begin position="309"/>
        <end position="368"/>
    </location>
</feature>
<organism evidence="9 10">
    <name type="scientific">Lolium multiflorum</name>
    <name type="common">Italian ryegrass</name>
    <name type="synonym">Lolium perenne subsp. multiflorum</name>
    <dbReference type="NCBI Taxonomy" id="4521"/>
    <lineage>
        <taxon>Eukaryota</taxon>
        <taxon>Viridiplantae</taxon>
        <taxon>Streptophyta</taxon>
        <taxon>Embryophyta</taxon>
        <taxon>Tracheophyta</taxon>
        <taxon>Spermatophyta</taxon>
        <taxon>Magnoliopsida</taxon>
        <taxon>Liliopsida</taxon>
        <taxon>Poales</taxon>
        <taxon>Poaceae</taxon>
        <taxon>BOP clade</taxon>
        <taxon>Pooideae</taxon>
        <taxon>Poodae</taxon>
        <taxon>Poeae</taxon>
        <taxon>Poeae Chloroplast Group 2 (Poeae type)</taxon>
        <taxon>Loliodinae</taxon>
        <taxon>Loliinae</taxon>
        <taxon>Lolium</taxon>
    </lineage>
</organism>
<feature type="compositionally biased region" description="Basic and acidic residues" evidence="7">
    <location>
        <begin position="151"/>
        <end position="164"/>
    </location>
</feature>
<evidence type="ECO:0000256" key="2">
    <source>
        <dbReference type="ARBA" id="ARBA00022491"/>
    </source>
</evidence>
<evidence type="ECO:0000256" key="6">
    <source>
        <dbReference type="RuleBase" id="RU367028"/>
    </source>
</evidence>
<reference evidence="9" key="1">
    <citation type="submission" date="2023-07" db="EMBL/GenBank/DDBJ databases">
        <title>A chromosome-level genome assembly of Lolium multiflorum.</title>
        <authorList>
            <person name="Chen Y."/>
            <person name="Copetti D."/>
            <person name="Kolliker R."/>
            <person name="Studer B."/>
        </authorList>
    </citation>
    <scope>NUCLEOTIDE SEQUENCE</scope>
    <source>
        <strain evidence="9">02402/16</strain>
        <tissue evidence="9">Leaf</tissue>
    </source>
</reference>
<feature type="compositionally biased region" description="Pro residues" evidence="7">
    <location>
        <begin position="168"/>
        <end position="184"/>
    </location>
</feature>
<accession>A0AAD8TN78</accession>
<evidence type="ECO:0000259" key="8">
    <source>
        <dbReference type="PROSITE" id="PS51754"/>
    </source>
</evidence>
<feature type="region of interest" description="Disordered" evidence="7">
    <location>
        <begin position="34"/>
        <end position="297"/>
    </location>
</feature>
<evidence type="ECO:0000256" key="1">
    <source>
        <dbReference type="ARBA" id="ARBA00004123"/>
    </source>
</evidence>
<proteinExistence type="predicted"/>
<dbReference type="Pfam" id="PF04844">
    <property type="entry name" value="Ovate"/>
    <property type="match status" value="1"/>
</dbReference>
<evidence type="ECO:0000313" key="9">
    <source>
        <dbReference type="EMBL" id="KAK1684913.1"/>
    </source>
</evidence>
<keyword evidence="3 6" id="KW-0805">Transcription regulation</keyword>
<feature type="compositionally biased region" description="Basic and acidic residues" evidence="7">
    <location>
        <begin position="257"/>
        <end position="277"/>
    </location>
</feature>
<dbReference type="Proteomes" id="UP001231189">
    <property type="component" value="Unassembled WGS sequence"/>
</dbReference>
<dbReference type="NCBIfam" id="TIGR01568">
    <property type="entry name" value="A_thal_3678"/>
    <property type="match status" value="1"/>
</dbReference>
<feature type="compositionally biased region" description="Low complexity" evidence="7">
    <location>
        <begin position="34"/>
        <end position="53"/>
    </location>
</feature>
<keyword evidence="4 6" id="KW-0804">Transcription</keyword>
<evidence type="ECO:0000256" key="7">
    <source>
        <dbReference type="SAM" id="MobiDB-lite"/>
    </source>
</evidence>
<comment type="subcellular location">
    <subcellularLocation>
        <location evidence="1 6">Nucleus</location>
    </subcellularLocation>
</comment>
<evidence type="ECO:0000256" key="4">
    <source>
        <dbReference type="ARBA" id="ARBA00023163"/>
    </source>
</evidence>